<sequence length="260" mass="28859">MTAICPLATPSAACPSRHGSGPLRTKTGLRWSWMADYVQKLRDDLVEQFKGKPVIDALMEAVGDELNEVRQFYEDLRDKRNIQTAVGKQLDGIGDNAVLTRLEAGALACAKESVYVLDDDAYRTYLIYKIWKNTNNCTYYDIIRAFKMFWDKPLHYREDPAIPATMIFETDALTPEADVSKLLNAPFIKAAGVAILVVANTEAPEMVADVPVEGILGRGYTTTTLPEIETGEAFIDTVLPVPAAQNITQTKLPELEEDEL</sequence>
<reference evidence="1 2" key="1">
    <citation type="journal article" date="2019" name="Nat. Med.">
        <title>A library of human gut bacterial isolates paired with longitudinal multiomics data enables mechanistic microbiome research.</title>
        <authorList>
            <person name="Poyet M."/>
            <person name="Groussin M."/>
            <person name="Gibbons S.M."/>
            <person name="Avila-Pacheco J."/>
            <person name="Jiang X."/>
            <person name="Kearney S.M."/>
            <person name="Perrotta A.R."/>
            <person name="Berdy B."/>
            <person name="Zhao S."/>
            <person name="Lieberman T.D."/>
            <person name="Swanson P.K."/>
            <person name="Smith M."/>
            <person name="Roesemann S."/>
            <person name="Alexander J.E."/>
            <person name="Rich S.A."/>
            <person name="Livny J."/>
            <person name="Vlamakis H."/>
            <person name="Clish C."/>
            <person name="Bullock K."/>
            <person name="Deik A."/>
            <person name="Scott J."/>
            <person name="Pierce K.A."/>
            <person name="Xavier R.J."/>
            <person name="Alm E.J."/>
        </authorList>
    </citation>
    <scope>NUCLEOTIDE SEQUENCE [LARGE SCALE GENOMIC DNA]</scope>
    <source>
        <strain evidence="1 2">BIOML-A1</strain>
    </source>
</reference>
<evidence type="ECO:0000313" key="1">
    <source>
        <dbReference type="EMBL" id="MSC61923.1"/>
    </source>
</evidence>
<proteinExistence type="predicted"/>
<dbReference type="EMBL" id="WKQN01000001">
    <property type="protein sequence ID" value="MSC61923.1"/>
    <property type="molecule type" value="Genomic_DNA"/>
</dbReference>
<gene>
    <name evidence="1" type="ORF">GKD95_00875</name>
</gene>
<dbReference type="Proteomes" id="UP000461506">
    <property type="component" value="Unassembled WGS sequence"/>
</dbReference>
<dbReference type="AlphaFoldDB" id="A0A844DS11"/>
<name>A0A844DS11_9FIRM</name>
<accession>A0A844DS11</accession>
<protein>
    <submittedName>
        <fullName evidence="1">DUF2612 domain-containing protein</fullName>
    </submittedName>
</protein>
<organism evidence="1 2">
    <name type="scientific">Faecalibacterium prausnitzii</name>
    <dbReference type="NCBI Taxonomy" id="853"/>
    <lineage>
        <taxon>Bacteria</taxon>
        <taxon>Bacillati</taxon>
        <taxon>Bacillota</taxon>
        <taxon>Clostridia</taxon>
        <taxon>Eubacteriales</taxon>
        <taxon>Oscillospiraceae</taxon>
        <taxon>Faecalibacterium</taxon>
    </lineage>
</organism>
<evidence type="ECO:0000313" key="2">
    <source>
        <dbReference type="Proteomes" id="UP000461506"/>
    </source>
</evidence>
<comment type="caution">
    <text evidence="1">The sequence shown here is derived from an EMBL/GenBank/DDBJ whole genome shotgun (WGS) entry which is preliminary data.</text>
</comment>